<dbReference type="RefSeq" id="WP_071313330.1">
    <property type="nucleotide sequence ID" value="NZ_MLQQ01000020.1"/>
</dbReference>
<accession>A0A1S2LJA4</accession>
<protein>
    <recommendedName>
        <fullName evidence="3">Inhibitor of sigma-G Gin</fullName>
    </recommendedName>
</protein>
<name>A0A1S2LJA4_9BACI</name>
<gene>
    <name evidence="1" type="ORF">BKP35_10620</name>
</gene>
<proteinExistence type="predicted"/>
<sequence>MKKGHCQEKCSVCEQRSYQGIHICDIYICENCEREIVCSDVTDEFYKYYLQKLRKLKHSLLNIS</sequence>
<keyword evidence="2" id="KW-1185">Reference proteome</keyword>
<evidence type="ECO:0000313" key="2">
    <source>
        <dbReference type="Proteomes" id="UP000180098"/>
    </source>
</evidence>
<dbReference type="InterPro" id="IPR019700">
    <property type="entry name" value="Sigma-G_inhibitor_Gin"/>
</dbReference>
<reference evidence="1 2" key="1">
    <citation type="submission" date="2016-10" db="EMBL/GenBank/DDBJ databases">
        <title>Draft genome sequences of four alkaliphilic bacteria belonging to the Anaerobacillus genus.</title>
        <authorList>
            <person name="Bassil N.M."/>
            <person name="Lloyd J.R."/>
        </authorList>
    </citation>
    <scope>NUCLEOTIDE SEQUENCE [LARGE SCALE GENOMIC DNA]</scope>
    <source>
        <strain evidence="1 2">DSM 15340</strain>
    </source>
</reference>
<evidence type="ECO:0008006" key="3">
    <source>
        <dbReference type="Google" id="ProtNLM"/>
    </source>
</evidence>
<organism evidence="1 2">
    <name type="scientific">Anaerobacillus arseniciselenatis</name>
    <dbReference type="NCBI Taxonomy" id="85682"/>
    <lineage>
        <taxon>Bacteria</taxon>
        <taxon>Bacillati</taxon>
        <taxon>Bacillota</taxon>
        <taxon>Bacilli</taxon>
        <taxon>Bacillales</taxon>
        <taxon>Bacillaceae</taxon>
        <taxon>Anaerobacillus</taxon>
    </lineage>
</organism>
<dbReference type="AlphaFoldDB" id="A0A1S2LJA4"/>
<evidence type="ECO:0000313" key="1">
    <source>
        <dbReference type="EMBL" id="OIJ12608.1"/>
    </source>
</evidence>
<dbReference type="Proteomes" id="UP000180098">
    <property type="component" value="Unassembled WGS sequence"/>
</dbReference>
<dbReference type="OrthoDB" id="2886653at2"/>
<dbReference type="EMBL" id="MLQQ01000020">
    <property type="protein sequence ID" value="OIJ12608.1"/>
    <property type="molecule type" value="Genomic_DNA"/>
</dbReference>
<dbReference type="Pfam" id="PF10764">
    <property type="entry name" value="Gin"/>
    <property type="match status" value="1"/>
</dbReference>
<comment type="caution">
    <text evidence="1">The sequence shown here is derived from an EMBL/GenBank/DDBJ whole genome shotgun (WGS) entry which is preliminary data.</text>
</comment>